<proteinExistence type="predicted"/>
<dbReference type="Proteomes" id="UP000030960">
    <property type="component" value="Unassembled WGS sequence"/>
</dbReference>
<reference evidence="1 2" key="1">
    <citation type="submission" date="2014-10" db="EMBL/GenBank/DDBJ databases">
        <title>Genome sequence of Ponticoccus sp. strain UMTAT08 isolated from clonal culture of toxic dinoflagellate Alexandrium tamiyavanichii.</title>
        <authorList>
            <person name="Gan H.Y."/>
            <person name="Muhd D.-D."/>
            <person name="Mohd Noor M.E."/>
            <person name="Yeong Y.S."/>
            <person name="Usup G."/>
        </authorList>
    </citation>
    <scope>NUCLEOTIDE SEQUENCE [LARGE SCALE GENOMIC DNA]</scope>
    <source>
        <strain evidence="1 2">UMTAT08</strain>
    </source>
</reference>
<comment type="caution">
    <text evidence="1">The sequence shown here is derived from an EMBL/GenBank/DDBJ whole genome shotgun (WGS) entry which is preliminary data.</text>
</comment>
<protein>
    <submittedName>
        <fullName evidence="1">Uncharacterized protein</fullName>
    </submittedName>
</protein>
<dbReference type="STRING" id="561184.SAMN05216376_111125"/>
<keyword evidence="2" id="KW-1185">Reference proteome</keyword>
<name>A0A0B3RGA1_9RHOB</name>
<evidence type="ECO:0000313" key="2">
    <source>
        <dbReference type="Proteomes" id="UP000030960"/>
    </source>
</evidence>
<sequence>MAIVKGKSDLIHDTMDLTSTPPDPEKARGRLICSTGTVANAADDSNTSMYHLATLPGRAVVHEDTFFDVENWGFAQVVIGTKTDTDALVDQTKATENIVQPIAIGDASHGKFWWEVLGLAAQPNVIEIWAHAEADATGAGSMPFRLAYLMP</sequence>
<accession>A0A0B3RGA1</accession>
<organism evidence="1 2">
    <name type="scientific">Mameliella alba</name>
    <dbReference type="NCBI Taxonomy" id="561184"/>
    <lineage>
        <taxon>Bacteria</taxon>
        <taxon>Pseudomonadati</taxon>
        <taxon>Pseudomonadota</taxon>
        <taxon>Alphaproteobacteria</taxon>
        <taxon>Rhodobacterales</taxon>
        <taxon>Roseobacteraceae</taxon>
        <taxon>Mameliella</taxon>
    </lineage>
</organism>
<dbReference type="OrthoDB" id="7867331at2"/>
<dbReference type="RefSeq" id="WP_043146366.1">
    <property type="nucleotide sequence ID" value="NZ_JSUQ01000028.1"/>
</dbReference>
<dbReference type="EMBL" id="JSUQ01000028">
    <property type="protein sequence ID" value="KHQ50280.1"/>
    <property type="molecule type" value="Genomic_DNA"/>
</dbReference>
<dbReference type="AlphaFoldDB" id="A0A0B3RGA1"/>
<evidence type="ECO:0000313" key="1">
    <source>
        <dbReference type="EMBL" id="KHQ50280.1"/>
    </source>
</evidence>
<gene>
    <name evidence="1" type="ORF">OA50_05128</name>
</gene>